<reference evidence="2" key="1">
    <citation type="submission" date="2025-08" db="UniProtKB">
        <authorList>
            <consortium name="Ensembl"/>
        </authorList>
    </citation>
    <scope>IDENTIFICATION</scope>
</reference>
<accession>A0A8C9Q5Q5</accession>
<keyword evidence="1" id="KW-0812">Transmembrane</keyword>
<dbReference type="AlphaFoldDB" id="A0A8C9Q5Q5"/>
<dbReference type="Ensembl" id="ENSSDAT00000021695.1">
    <property type="protein sequence ID" value="ENSSDAP00000018971.1"/>
    <property type="gene ID" value="ENSSDAG00000017189.1"/>
</dbReference>
<keyword evidence="1" id="KW-1133">Transmembrane helix</keyword>
<protein>
    <submittedName>
        <fullName evidence="2">Uncharacterized protein</fullName>
    </submittedName>
</protein>
<dbReference type="Proteomes" id="UP000694422">
    <property type="component" value="Unplaced"/>
</dbReference>
<evidence type="ECO:0000256" key="1">
    <source>
        <dbReference type="SAM" id="Phobius"/>
    </source>
</evidence>
<feature type="transmembrane region" description="Helical" evidence="1">
    <location>
        <begin position="21"/>
        <end position="41"/>
    </location>
</feature>
<keyword evidence="1" id="KW-0472">Membrane</keyword>
<evidence type="ECO:0000313" key="2">
    <source>
        <dbReference type="Ensembl" id="ENSSDAP00000018971.1"/>
    </source>
</evidence>
<keyword evidence="3" id="KW-1185">Reference proteome</keyword>
<proteinExistence type="predicted"/>
<name>A0A8C9Q5Q5_SPEDA</name>
<reference evidence="2" key="2">
    <citation type="submission" date="2025-09" db="UniProtKB">
        <authorList>
            <consortium name="Ensembl"/>
        </authorList>
    </citation>
    <scope>IDENTIFICATION</scope>
</reference>
<organism evidence="2 3">
    <name type="scientific">Spermophilus dauricus</name>
    <name type="common">Daurian ground squirrel</name>
    <dbReference type="NCBI Taxonomy" id="99837"/>
    <lineage>
        <taxon>Eukaryota</taxon>
        <taxon>Metazoa</taxon>
        <taxon>Chordata</taxon>
        <taxon>Craniata</taxon>
        <taxon>Vertebrata</taxon>
        <taxon>Euteleostomi</taxon>
        <taxon>Mammalia</taxon>
        <taxon>Eutheria</taxon>
        <taxon>Euarchontoglires</taxon>
        <taxon>Glires</taxon>
        <taxon>Rodentia</taxon>
        <taxon>Sciuromorpha</taxon>
        <taxon>Sciuridae</taxon>
        <taxon>Xerinae</taxon>
        <taxon>Marmotini</taxon>
        <taxon>Spermophilus</taxon>
    </lineage>
</organism>
<evidence type="ECO:0000313" key="3">
    <source>
        <dbReference type="Proteomes" id="UP000694422"/>
    </source>
</evidence>
<sequence length="65" mass="6938">LEDTKIYLNYCNLKSFCSRNILIILGFSCVISVIALIAVGISHNKSLSHNVKASQICVGGDGEGP</sequence>